<organism evidence="4 5">
    <name type="scientific">Pleurostoma richardsiae</name>
    <dbReference type="NCBI Taxonomy" id="41990"/>
    <lineage>
        <taxon>Eukaryota</taxon>
        <taxon>Fungi</taxon>
        <taxon>Dikarya</taxon>
        <taxon>Ascomycota</taxon>
        <taxon>Pezizomycotina</taxon>
        <taxon>Sordariomycetes</taxon>
        <taxon>Sordariomycetidae</taxon>
        <taxon>Calosphaeriales</taxon>
        <taxon>Pleurostomataceae</taxon>
        <taxon>Pleurostoma</taxon>
    </lineage>
</organism>
<dbReference type="SUPFAM" id="SSF51735">
    <property type="entry name" value="NAD(P)-binding Rossmann-fold domains"/>
    <property type="match status" value="1"/>
</dbReference>
<dbReference type="Pfam" id="PF05368">
    <property type="entry name" value="NmrA"/>
    <property type="match status" value="1"/>
</dbReference>
<gene>
    <name evidence="4" type="ORF">NKR23_g9299</name>
</gene>
<evidence type="ECO:0000256" key="2">
    <source>
        <dbReference type="ARBA" id="ARBA00022857"/>
    </source>
</evidence>
<reference evidence="4" key="1">
    <citation type="submission" date="2022-07" db="EMBL/GenBank/DDBJ databases">
        <title>Fungi with potential for degradation of polypropylene.</title>
        <authorList>
            <person name="Gostincar C."/>
        </authorList>
    </citation>
    <scope>NUCLEOTIDE SEQUENCE</scope>
    <source>
        <strain evidence="4">EXF-13308</strain>
    </source>
</reference>
<evidence type="ECO:0000313" key="4">
    <source>
        <dbReference type="EMBL" id="KAJ9137152.1"/>
    </source>
</evidence>
<evidence type="ECO:0000256" key="1">
    <source>
        <dbReference type="ARBA" id="ARBA00006328"/>
    </source>
</evidence>
<dbReference type="InterPro" id="IPR036291">
    <property type="entry name" value="NAD(P)-bd_dom_sf"/>
</dbReference>
<dbReference type="Proteomes" id="UP001174694">
    <property type="component" value="Unassembled WGS sequence"/>
</dbReference>
<dbReference type="PANTHER" id="PTHR42748">
    <property type="entry name" value="NITROGEN METABOLITE REPRESSION PROTEIN NMRA FAMILY MEMBER"/>
    <property type="match status" value="1"/>
</dbReference>
<dbReference type="PANTHER" id="PTHR42748:SF7">
    <property type="entry name" value="NMRA LIKE REDOX SENSOR 1-RELATED"/>
    <property type="match status" value="1"/>
</dbReference>
<accession>A0AA38RQM3</accession>
<keyword evidence="2" id="KW-0521">NADP</keyword>
<dbReference type="InterPro" id="IPR008030">
    <property type="entry name" value="NmrA-like"/>
</dbReference>
<comment type="caution">
    <text evidence="4">The sequence shown here is derived from an EMBL/GenBank/DDBJ whole genome shotgun (WGS) entry which is preliminary data.</text>
</comment>
<keyword evidence="5" id="KW-1185">Reference proteome</keyword>
<protein>
    <submittedName>
        <fullName evidence="4">Cinnamoyl-CoA reductase</fullName>
    </submittedName>
</protein>
<name>A0AA38RQM3_9PEZI</name>
<dbReference type="AlphaFoldDB" id="A0AA38RQM3"/>
<comment type="similarity">
    <text evidence="1">Belongs to the NmrA-type oxidoreductase family.</text>
</comment>
<dbReference type="Gene3D" id="3.90.25.10">
    <property type="entry name" value="UDP-galactose 4-epimerase, domain 1"/>
    <property type="match status" value="1"/>
</dbReference>
<sequence length="312" mass="34850">MSTDDSGARWWVRAVVRDVNSDRAQKLLVDYQTTDNRLSIVAGNAYNPGSLQRAFSGAYGVFGSTCETGLGKASIHEEETAHELEAGRNMVDAAKQCGIEHFVFSSLPDMVKATSGRYSKIHHMNNKHITEQYARKELDNVTCLIPGFFYSNHYRAHYSQRRADGVVRFCAAIPGPQKTQWVDSSYDVGIFAAKVFLLGVDKTRGKTYPVLSEMITMDDMASTFSRVTGQLAVHSPLSHDEWADIAAKTLGPAYREDLKQMMQWVSEAPTDKICYGALDPEEDQSVEELGVTASTFEDWLRRTGWTGPNHLY</sequence>
<dbReference type="InterPro" id="IPR051164">
    <property type="entry name" value="NmrA-like_oxidored"/>
</dbReference>
<dbReference type="Gene3D" id="3.40.50.720">
    <property type="entry name" value="NAD(P)-binding Rossmann-like Domain"/>
    <property type="match status" value="1"/>
</dbReference>
<evidence type="ECO:0000313" key="5">
    <source>
        <dbReference type="Proteomes" id="UP001174694"/>
    </source>
</evidence>
<evidence type="ECO:0000259" key="3">
    <source>
        <dbReference type="Pfam" id="PF05368"/>
    </source>
</evidence>
<proteinExistence type="inferred from homology"/>
<feature type="domain" description="NmrA-like" evidence="3">
    <location>
        <begin position="9"/>
        <end position="300"/>
    </location>
</feature>
<dbReference type="EMBL" id="JANBVO010000036">
    <property type="protein sequence ID" value="KAJ9137152.1"/>
    <property type="molecule type" value="Genomic_DNA"/>
</dbReference>